<evidence type="ECO:0000313" key="4">
    <source>
        <dbReference type="Proteomes" id="UP001500218"/>
    </source>
</evidence>
<organism evidence="3 4">
    <name type="scientific">Luedemannella flava</name>
    <dbReference type="NCBI Taxonomy" id="349316"/>
    <lineage>
        <taxon>Bacteria</taxon>
        <taxon>Bacillati</taxon>
        <taxon>Actinomycetota</taxon>
        <taxon>Actinomycetes</taxon>
        <taxon>Micromonosporales</taxon>
        <taxon>Micromonosporaceae</taxon>
        <taxon>Luedemannella</taxon>
    </lineage>
</organism>
<evidence type="ECO:0000313" key="3">
    <source>
        <dbReference type="EMBL" id="GAA1827458.1"/>
    </source>
</evidence>
<proteinExistence type="predicted"/>
<reference evidence="4" key="1">
    <citation type="journal article" date="2019" name="Int. J. Syst. Evol. Microbiol.">
        <title>The Global Catalogue of Microorganisms (GCM) 10K type strain sequencing project: providing services to taxonomists for standard genome sequencing and annotation.</title>
        <authorList>
            <consortium name="The Broad Institute Genomics Platform"/>
            <consortium name="The Broad Institute Genome Sequencing Center for Infectious Disease"/>
            <person name="Wu L."/>
            <person name="Ma J."/>
        </authorList>
    </citation>
    <scope>NUCLEOTIDE SEQUENCE [LARGE SCALE GENOMIC DNA]</scope>
    <source>
        <strain evidence="4">JCM 13250</strain>
    </source>
</reference>
<dbReference type="NCBIfam" id="TIGR03083">
    <property type="entry name" value="maleylpyruvate isomerase family mycothiol-dependent enzyme"/>
    <property type="match status" value="1"/>
</dbReference>
<dbReference type="InterPro" id="IPR017517">
    <property type="entry name" value="Maleyloyr_isom"/>
</dbReference>
<dbReference type="SUPFAM" id="SSF109854">
    <property type="entry name" value="DinB/YfiT-like putative metalloenzymes"/>
    <property type="match status" value="1"/>
</dbReference>
<dbReference type="Pfam" id="PF07398">
    <property type="entry name" value="MDMPI_C"/>
    <property type="match status" value="1"/>
</dbReference>
<accession>A0ABP4YW63</accession>
<name>A0ABP4YW63_9ACTN</name>
<dbReference type="PANTHER" id="PTHR40758">
    <property type="entry name" value="CONSERVED PROTEIN"/>
    <property type="match status" value="1"/>
</dbReference>
<dbReference type="PANTHER" id="PTHR40758:SF1">
    <property type="entry name" value="CONSERVED PROTEIN"/>
    <property type="match status" value="1"/>
</dbReference>
<dbReference type="InterPro" id="IPR010872">
    <property type="entry name" value="MDMPI_C-term_domain"/>
</dbReference>
<dbReference type="Pfam" id="PF11716">
    <property type="entry name" value="MDMPI_N"/>
    <property type="match status" value="1"/>
</dbReference>
<evidence type="ECO:0000259" key="1">
    <source>
        <dbReference type="Pfam" id="PF07398"/>
    </source>
</evidence>
<dbReference type="GO" id="GO:0016853">
    <property type="term" value="F:isomerase activity"/>
    <property type="evidence" value="ECO:0007669"/>
    <property type="project" value="UniProtKB-KW"/>
</dbReference>
<protein>
    <submittedName>
        <fullName evidence="3">Maleylpyruvate isomerase family mycothiol-dependent enzyme</fullName>
    </submittedName>
</protein>
<gene>
    <name evidence="3" type="ORF">GCM10009682_53440</name>
</gene>
<sequence>MDNDRLRECLEEDYTRLRKVAAGADLSAPVPSCPDWTVAELVDHVAMVYLHKVACMKYGRPQEWPPETGGEEPLPLLERAYTELTAEFAARPPTTSAYTWYEPDQTVGFWVRRMAQETVIHRVDAELGAGVPIAPIPTDLALDGIDEFLVAFVSYGSRAWAEEFAEALAAAAGATVHVSAGDRAWSVEISADGVTVTPDGSTPSAATVSGEPDDVLLWLWNRAGDGAVTTTGDLTAFRRVLVAATQ</sequence>
<evidence type="ECO:0000259" key="2">
    <source>
        <dbReference type="Pfam" id="PF11716"/>
    </source>
</evidence>
<dbReference type="InterPro" id="IPR034660">
    <property type="entry name" value="DinB/YfiT-like"/>
</dbReference>
<comment type="caution">
    <text evidence="3">The sequence shown here is derived from an EMBL/GenBank/DDBJ whole genome shotgun (WGS) entry which is preliminary data.</text>
</comment>
<keyword evidence="4" id="KW-1185">Reference proteome</keyword>
<dbReference type="Proteomes" id="UP001500218">
    <property type="component" value="Unassembled WGS sequence"/>
</dbReference>
<dbReference type="RefSeq" id="WP_344138255.1">
    <property type="nucleotide sequence ID" value="NZ_BAAALT010000239.1"/>
</dbReference>
<keyword evidence="3" id="KW-0413">Isomerase</keyword>
<feature type="domain" description="MDMPI C-terminal" evidence="1">
    <location>
        <begin position="139"/>
        <end position="238"/>
    </location>
</feature>
<dbReference type="EMBL" id="BAAALT010000239">
    <property type="protein sequence ID" value="GAA1827458.1"/>
    <property type="molecule type" value="Genomic_DNA"/>
</dbReference>
<feature type="domain" description="Mycothiol-dependent maleylpyruvate isomerase metal-binding" evidence="2">
    <location>
        <begin position="11"/>
        <end position="125"/>
    </location>
</feature>
<dbReference type="InterPro" id="IPR024344">
    <property type="entry name" value="MDMPI_metal-binding"/>
</dbReference>